<dbReference type="KEGG" id="dpx:DAPPUDRAFT_321332"/>
<evidence type="ECO:0000313" key="1">
    <source>
        <dbReference type="EMBL" id="EFX77563.1"/>
    </source>
</evidence>
<gene>
    <name evidence="1" type="ORF">DAPPUDRAFT_321332</name>
</gene>
<evidence type="ECO:0000313" key="2">
    <source>
        <dbReference type="Proteomes" id="UP000000305"/>
    </source>
</evidence>
<dbReference type="EMBL" id="GL732562">
    <property type="protein sequence ID" value="EFX77563.1"/>
    <property type="molecule type" value="Genomic_DNA"/>
</dbReference>
<dbReference type="PhylomeDB" id="E9GSK9"/>
<organism evidence="1 2">
    <name type="scientific">Daphnia pulex</name>
    <name type="common">Water flea</name>
    <dbReference type="NCBI Taxonomy" id="6669"/>
    <lineage>
        <taxon>Eukaryota</taxon>
        <taxon>Metazoa</taxon>
        <taxon>Ecdysozoa</taxon>
        <taxon>Arthropoda</taxon>
        <taxon>Crustacea</taxon>
        <taxon>Branchiopoda</taxon>
        <taxon>Diplostraca</taxon>
        <taxon>Cladocera</taxon>
        <taxon>Anomopoda</taxon>
        <taxon>Daphniidae</taxon>
        <taxon>Daphnia</taxon>
    </lineage>
</organism>
<keyword evidence="2" id="KW-1185">Reference proteome</keyword>
<accession>E9GSK9</accession>
<reference evidence="1 2" key="1">
    <citation type="journal article" date="2011" name="Science">
        <title>The ecoresponsive genome of Daphnia pulex.</title>
        <authorList>
            <person name="Colbourne J.K."/>
            <person name="Pfrender M.E."/>
            <person name="Gilbert D."/>
            <person name="Thomas W.K."/>
            <person name="Tucker A."/>
            <person name="Oakley T.H."/>
            <person name="Tokishita S."/>
            <person name="Aerts A."/>
            <person name="Arnold G.J."/>
            <person name="Basu M.K."/>
            <person name="Bauer D.J."/>
            <person name="Caceres C.E."/>
            <person name="Carmel L."/>
            <person name="Casola C."/>
            <person name="Choi J.H."/>
            <person name="Detter J.C."/>
            <person name="Dong Q."/>
            <person name="Dusheyko S."/>
            <person name="Eads B.D."/>
            <person name="Frohlich T."/>
            <person name="Geiler-Samerotte K.A."/>
            <person name="Gerlach D."/>
            <person name="Hatcher P."/>
            <person name="Jogdeo S."/>
            <person name="Krijgsveld J."/>
            <person name="Kriventseva E.V."/>
            <person name="Kultz D."/>
            <person name="Laforsch C."/>
            <person name="Lindquist E."/>
            <person name="Lopez J."/>
            <person name="Manak J.R."/>
            <person name="Muller J."/>
            <person name="Pangilinan J."/>
            <person name="Patwardhan R.P."/>
            <person name="Pitluck S."/>
            <person name="Pritham E.J."/>
            <person name="Rechtsteiner A."/>
            <person name="Rho M."/>
            <person name="Rogozin I.B."/>
            <person name="Sakarya O."/>
            <person name="Salamov A."/>
            <person name="Schaack S."/>
            <person name="Shapiro H."/>
            <person name="Shiga Y."/>
            <person name="Skalitzky C."/>
            <person name="Smith Z."/>
            <person name="Souvorov A."/>
            <person name="Sung W."/>
            <person name="Tang Z."/>
            <person name="Tsuchiya D."/>
            <person name="Tu H."/>
            <person name="Vos H."/>
            <person name="Wang M."/>
            <person name="Wolf Y.I."/>
            <person name="Yamagata H."/>
            <person name="Yamada T."/>
            <person name="Ye Y."/>
            <person name="Shaw J.R."/>
            <person name="Andrews J."/>
            <person name="Crease T.J."/>
            <person name="Tang H."/>
            <person name="Lucas S.M."/>
            <person name="Robertson H.M."/>
            <person name="Bork P."/>
            <person name="Koonin E.V."/>
            <person name="Zdobnov E.M."/>
            <person name="Grigoriev I.V."/>
            <person name="Lynch M."/>
            <person name="Boore J.L."/>
        </authorList>
    </citation>
    <scope>NUCLEOTIDE SEQUENCE [LARGE SCALE GENOMIC DNA]</scope>
</reference>
<dbReference type="AlphaFoldDB" id="E9GSK9"/>
<protein>
    <submittedName>
        <fullName evidence="1">Uncharacterized protein</fullName>
    </submittedName>
</protein>
<sequence length="151" mass="17603">MASMQKIREGIFKISWKSPKQCFIWPNEHVEENWPEIAESFKLKWDEKSFKKEVDLKIEIVFAPEKKPKNLDSVIILASKDGVNQKMKLKKSNWEATFSNEQAQRCCGKSAFNFELVIDLTSDSMILVKKESKHALDNLRNLWIEKTLADV</sequence>
<dbReference type="InParanoid" id="E9GSK9"/>
<dbReference type="Proteomes" id="UP000000305">
    <property type="component" value="Unassembled WGS sequence"/>
</dbReference>
<name>E9GSK9_DAPPU</name>
<dbReference type="HOGENOM" id="CLU_1733338_0_0_1"/>
<proteinExistence type="predicted"/>